<dbReference type="Pfam" id="PF08889">
    <property type="entry name" value="WbqC"/>
    <property type="match status" value="1"/>
</dbReference>
<protein>
    <submittedName>
        <fullName evidence="1">WbqC-like protein family protein</fullName>
    </submittedName>
</protein>
<gene>
    <name evidence="1" type="ORF">Ppb6_00302</name>
</gene>
<dbReference type="AlphaFoldDB" id="A0A1C0U8Y6"/>
<organism evidence="1 2">
    <name type="scientific">Photorhabdus australis subsp. thailandensis</name>
    <dbReference type="NCBI Taxonomy" id="2805096"/>
    <lineage>
        <taxon>Bacteria</taxon>
        <taxon>Pseudomonadati</taxon>
        <taxon>Pseudomonadota</taxon>
        <taxon>Gammaproteobacteria</taxon>
        <taxon>Enterobacterales</taxon>
        <taxon>Morganellaceae</taxon>
        <taxon>Photorhabdus</taxon>
    </lineage>
</organism>
<dbReference type="EMBL" id="LOMY01000015">
    <property type="protein sequence ID" value="OCQ54400.1"/>
    <property type="molecule type" value="Genomic_DNA"/>
</dbReference>
<dbReference type="STRING" id="286156.Ppb6_00302"/>
<dbReference type="InterPro" id="IPR014985">
    <property type="entry name" value="WbqC"/>
</dbReference>
<evidence type="ECO:0000313" key="2">
    <source>
        <dbReference type="Proteomes" id="UP000093476"/>
    </source>
</evidence>
<keyword evidence="2" id="KW-1185">Reference proteome</keyword>
<name>A0A1C0U8Y6_9GAMM</name>
<sequence length="229" mass="26506">MKIAIMQPYFFPYLGYYQLVSSVDNFIFFDNVNFIKKGFINRNNILNNNKTSLFTIPVEKISQNRKINEHFYTGNFQPFLNQIKSSYSSSPFFKEIFPIIEFVVSSSDKNVSIINKSSIESIFKYLEIEKKFSKASDFNIQKDKKGAERIIDICHLLQANTYINAIGGKALYDKELFSKKNIKIKFLNPDLPFYSQNNNNFIPGLSIIDILMNCDKNTIREMLSGGTLE</sequence>
<evidence type="ECO:0000313" key="1">
    <source>
        <dbReference type="EMBL" id="OCQ54400.1"/>
    </source>
</evidence>
<reference evidence="1 2" key="1">
    <citation type="submission" date="2015-12" db="EMBL/GenBank/DDBJ databases">
        <title>Genome comparisons provide insights into the role of secondary metabolites in the pathogenic phase of the Photorhabdus life cycle.</title>
        <authorList>
            <person name="Tobias N.J."/>
            <person name="Mishra B."/>
            <person name="Gupta D.K."/>
            <person name="Thines M."/>
            <person name="Stinear T.P."/>
            <person name="Bode H.B."/>
        </authorList>
    </citation>
    <scope>NUCLEOTIDE SEQUENCE [LARGE SCALE GENOMIC DNA]</scope>
    <source>
        <strain evidence="1 2">PB68.1</strain>
    </source>
</reference>
<dbReference type="Proteomes" id="UP000093476">
    <property type="component" value="Unassembled WGS sequence"/>
</dbReference>
<accession>A0A1C0U8Y6</accession>
<proteinExistence type="predicted"/>
<dbReference type="RefSeq" id="WP_065821814.1">
    <property type="nucleotide sequence ID" value="NZ_CAWMQZ010000015.1"/>
</dbReference>
<comment type="caution">
    <text evidence="1">The sequence shown here is derived from an EMBL/GenBank/DDBJ whole genome shotgun (WGS) entry which is preliminary data.</text>
</comment>
<dbReference type="PATRIC" id="fig|286156.4.peg.363"/>